<name>A0ACB7PCN6_9PEZI</name>
<proteinExistence type="predicted"/>
<evidence type="ECO:0000313" key="1">
    <source>
        <dbReference type="EMBL" id="KAH6632586.1"/>
    </source>
</evidence>
<feature type="non-terminal residue" evidence="1">
    <location>
        <position position="121"/>
    </location>
</feature>
<dbReference type="EMBL" id="JAGIZQ010000004">
    <property type="protein sequence ID" value="KAH6632586.1"/>
    <property type="molecule type" value="Genomic_DNA"/>
</dbReference>
<gene>
    <name evidence="1" type="ORF">F5144DRAFT_574557</name>
</gene>
<comment type="caution">
    <text evidence="1">The sequence shown here is derived from an EMBL/GenBank/DDBJ whole genome shotgun (WGS) entry which is preliminary data.</text>
</comment>
<dbReference type="Proteomes" id="UP000724584">
    <property type="component" value="Unassembled WGS sequence"/>
</dbReference>
<sequence length="121" mass="13747">MSELAEQCFRGVRLPRRGLYGGRRLGVETILEVWGEGLRGAYLPFRLCLSVFLLMWVLWLVVARRCGDRVGVRWDEPRGKRATKKSKKTYNTGDSLVVTDPTTDPALTCLTRGERTGSRIF</sequence>
<organism evidence="1 2">
    <name type="scientific">Chaetomium tenue</name>
    <dbReference type="NCBI Taxonomy" id="1854479"/>
    <lineage>
        <taxon>Eukaryota</taxon>
        <taxon>Fungi</taxon>
        <taxon>Dikarya</taxon>
        <taxon>Ascomycota</taxon>
        <taxon>Pezizomycotina</taxon>
        <taxon>Sordariomycetes</taxon>
        <taxon>Sordariomycetidae</taxon>
        <taxon>Sordariales</taxon>
        <taxon>Chaetomiaceae</taxon>
        <taxon>Chaetomium</taxon>
    </lineage>
</organism>
<evidence type="ECO:0000313" key="2">
    <source>
        <dbReference type="Proteomes" id="UP000724584"/>
    </source>
</evidence>
<protein>
    <submittedName>
        <fullName evidence="1">Uncharacterized protein</fullName>
    </submittedName>
</protein>
<keyword evidence="2" id="KW-1185">Reference proteome</keyword>
<accession>A0ACB7PCN6</accession>
<reference evidence="1 2" key="1">
    <citation type="journal article" date="2021" name="Nat. Commun.">
        <title>Genetic determinants of endophytism in the Arabidopsis root mycobiome.</title>
        <authorList>
            <person name="Mesny F."/>
            <person name="Miyauchi S."/>
            <person name="Thiergart T."/>
            <person name="Pickel B."/>
            <person name="Atanasova L."/>
            <person name="Karlsson M."/>
            <person name="Huettel B."/>
            <person name="Barry K.W."/>
            <person name="Haridas S."/>
            <person name="Chen C."/>
            <person name="Bauer D."/>
            <person name="Andreopoulos W."/>
            <person name="Pangilinan J."/>
            <person name="LaButti K."/>
            <person name="Riley R."/>
            <person name="Lipzen A."/>
            <person name="Clum A."/>
            <person name="Drula E."/>
            <person name="Henrissat B."/>
            <person name="Kohler A."/>
            <person name="Grigoriev I.V."/>
            <person name="Martin F.M."/>
            <person name="Hacquard S."/>
        </authorList>
    </citation>
    <scope>NUCLEOTIDE SEQUENCE [LARGE SCALE GENOMIC DNA]</scope>
    <source>
        <strain evidence="1 2">MPI-SDFR-AT-0079</strain>
    </source>
</reference>